<name>A0ABD6DML6_9EURY</name>
<keyword evidence="1" id="KW-0812">Transmembrane</keyword>
<evidence type="ECO:0000256" key="1">
    <source>
        <dbReference type="SAM" id="Phobius"/>
    </source>
</evidence>
<dbReference type="PROSITE" id="PS51202">
    <property type="entry name" value="RCK_C"/>
    <property type="match status" value="1"/>
</dbReference>
<evidence type="ECO:0000313" key="3">
    <source>
        <dbReference type="EMBL" id="MFD1647353.1"/>
    </source>
</evidence>
<evidence type="ECO:0000259" key="2">
    <source>
        <dbReference type="PROSITE" id="PS51202"/>
    </source>
</evidence>
<dbReference type="InterPro" id="IPR036721">
    <property type="entry name" value="RCK_C_sf"/>
</dbReference>
<feature type="transmembrane region" description="Helical" evidence="1">
    <location>
        <begin position="28"/>
        <end position="49"/>
    </location>
</feature>
<dbReference type="InterPro" id="IPR058480">
    <property type="entry name" value="DUF8167_N"/>
</dbReference>
<feature type="domain" description="RCK C-terminal" evidence="2">
    <location>
        <begin position="311"/>
        <end position="391"/>
    </location>
</feature>
<dbReference type="Pfam" id="PF26501">
    <property type="entry name" value="DUF8167"/>
    <property type="match status" value="1"/>
</dbReference>
<reference evidence="3 4" key="1">
    <citation type="journal article" date="2019" name="Int. J. Syst. Evol. Microbiol.">
        <title>The Global Catalogue of Microorganisms (GCM) 10K type strain sequencing project: providing services to taxonomists for standard genome sequencing and annotation.</title>
        <authorList>
            <consortium name="The Broad Institute Genomics Platform"/>
            <consortium name="The Broad Institute Genome Sequencing Center for Infectious Disease"/>
            <person name="Wu L."/>
            <person name="Ma J."/>
        </authorList>
    </citation>
    <scope>NUCLEOTIDE SEQUENCE [LARGE SCALE GENOMIC DNA]</scope>
    <source>
        <strain evidence="3 4">CGMCC 1.10390</strain>
    </source>
</reference>
<dbReference type="RefSeq" id="WP_256400588.1">
    <property type="nucleotide sequence ID" value="NZ_JANHJR010000003.1"/>
</dbReference>
<accession>A0ABD6DML6</accession>
<dbReference type="InterPro" id="IPR058604">
    <property type="entry name" value="DUF8167_3rd"/>
</dbReference>
<dbReference type="SUPFAM" id="SSF116726">
    <property type="entry name" value="TrkA C-terminal domain-like"/>
    <property type="match status" value="1"/>
</dbReference>
<dbReference type="InterPro" id="IPR058603">
    <property type="entry name" value="DUF8167_2nd"/>
</dbReference>
<feature type="transmembrane region" description="Helical" evidence="1">
    <location>
        <begin position="54"/>
        <end position="71"/>
    </location>
</feature>
<dbReference type="EMBL" id="JBHUDO010000003">
    <property type="protein sequence ID" value="MFD1647353.1"/>
    <property type="molecule type" value="Genomic_DNA"/>
</dbReference>
<evidence type="ECO:0000313" key="4">
    <source>
        <dbReference type="Proteomes" id="UP001597034"/>
    </source>
</evidence>
<proteinExistence type="predicted"/>
<protein>
    <submittedName>
        <fullName evidence="3">TrkA C-terminal domain-containing protein</fullName>
    </submittedName>
</protein>
<organism evidence="3 4">
    <name type="scientific">Haloarchaeobius litoreus</name>
    <dbReference type="NCBI Taxonomy" id="755306"/>
    <lineage>
        <taxon>Archaea</taxon>
        <taxon>Methanobacteriati</taxon>
        <taxon>Methanobacteriota</taxon>
        <taxon>Stenosarchaea group</taxon>
        <taxon>Halobacteria</taxon>
        <taxon>Halobacteriales</taxon>
        <taxon>Halorubellaceae</taxon>
        <taxon>Haloarchaeobius</taxon>
    </lineage>
</organism>
<dbReference type="InterPro" id="IPR006037">
    <property type="entry name" value="RCK_C"/>
</dbReference>
<dbReference type="Gene3D" id="3.30.70.1450">
    <property type="entry name" value="Regulator of K+ conductance, C-terminal domain"/>
    <property type="match status" value="1"/>
</dbReference>
<comment type="caution">
    <text evidence="3">The sequence shown here is derived from an EMBL/GenBank/DDBJ whole genome shotgun (WGS) entry which is preliminary data.</text>
</comment>
<keyword evidence="4" id="KW-1185">Reference proteome</keyword>
<gene>
    <name evidence="3" type="ORF">ACFSBL_16820</name>
</gene>
<dbReference type="AlphaFoldDB" id="A0ABD6DML6"/>
<dbReference type="Pfam" id="PF26502">
    <property type="entry name" value="DUF8167_2nd"/>
    <property type="match status" value="1"/>
</dbReference>
<keyword evidence="1" id="KW-1133">Transmembrane helix</keyword>
<keyword evidence="1" id="KW-0472">Membrane</keyword>
<dbReference type="Pfam" id="PF26503">
    <property type="entry name" value="DUF8167_3rd"/>
    <property type="match status" value="1"/>
</dbReference>
<dbReference type="Proteomes" id="UP001597034">
    <property type="component" value="Unassembled WGS sequence"/>
</dbReference>
<sequence>MTAVPGGTAVVAQIDLGSFDLVAETARIAALTGLATVVATAAAIVYRWYTRERVPEGVSILLGVSAVALVLNTEETLRLVMEGRDGLPAETTAIVTVATFVAAALGTGLGRRIGDGVASNAFAVTGTARLDREVSQLVRAVGRVVTVTLPDDVDDIDGYDPVDPEVKAELAGTTFVFPRRITVADLHDRVVTRLKDDYGVGHVDVELEADGTVEYLAIGSRAAGLGPTLAPGTVAVAVHADPANGASPGDMVQVWERTADEGLVRRATGELRATTEKDVVTIAVDETDAEALSDTTTYRLVTLPTEPSADREFASLLRAADETMSAVELAEGSELVGRSVADLDVTLAAIRAPDGGVTATPPRGTELVAGSTLYIVERPEALRRFEALARGEEAKPLS</sequence>